<reference evidence="1" key="1">
    <citation type="submission" date="2020-11" db="EMBL/GenBank/DDBJ databases">
        <authorList>
            <consortium name="DOE Joint Genome Institute"/>
            <person name="Ahrendt S."/>
            <person name="Riley R."/>
            <person name="Andreopoulos W."/>
            <person name="Labutti K."/>
            <person name="Pangilinan J."/>
            <person name="Ruiz-Duenas F.J."/>
            <person name="Barrasa J.M."/>
            <person name="Sanchez-Garcia M."/>
            <person name="Camarero S."/>
            <person name="Miyauchi S."/>
            <person name="Serrano A."/>
            <person name="Linde D."/>
            <person name="Babiker R."/>
            <person name="Drula E."/>
            <person name="Ayuso-Fernandez I."/>
            <person name="Pacheco R."/>
            <person name="Padilla G."/>
            <person name="Ferreira P."/>
            <person name="Barriuso J."/>
            <person name="Kellner H."/>
            <person name="Castanera R."/>
            <person name="Alfaro M."/>
            <person name="Ramirez L."/>
            <person name="Pisabarro A.G."/>
            <person name="Kuo A."/>
            <person name="Tritt A."/>
            <person name="Lipzen A."/>
            <person name="He G."/>
            <person name="Yan M."/>
            <person name="Ng V."/>
            <person name="Cullen D."/>
            <person name="Martin F."/>
            <person name="Rosso M.-N."/>
            <person name="Henrissat B."/>
            <person name="Hibbett D."/>
            <person name="Martinez A.T."/>
            <person name="Grigoriev I.V."/>
        </authorList>
    </citation>
    <scope>NUCLEOTIDE SEQUENCE</scope>
    <source>
        <strain evidence="1">AH 40177</strain>
    </source>
</reference>
<dbReference type="InterPro" id="IPR014756">
    <property type="entry name" value="Ig_E-set"/>
</dbReference>
<sequence length="415" mass="46150">MGTIPASFVESFEHCFPLERNGRVWLSLHVRSRAKSAASPPIYADGDTVSGRVELNFDRPEKIKSITVTVQGGTTAVGQEEIVFLDTTEVIWSPDRKQGKSVEKLHGKHTLPFKFVLPKEITMSLGRNKKAAFKLPPNFSERASPSYIDYKLIVTVRRGMFQANMTLSHYFAFVPLTAPSPPSQLRQMAYRSGTGIIGPDRDRDGWKTIGPAKLAGTLFNVRRTKVECELAIATPLAFPLRSPIPLFLTIRSDDQQALDVLSNPSAVRVFLVRALANGSDAADEGASRRSNTLFFESAGQAVFWPASRDENSRTLQGELEVKHGVKPSFVFPRFSIRYSVDLLPFMAPGFQLDANADEETALLSEKVTICTTHTPGIVPRSYMPPGYEQPEGGGDYTRSMGYLENGNQRFYHHYR</sequence>
<evidence type="ECO:0000313" key="1">
    <source>
        <dbReference type="EMBL" id="KAF9068962.1"/>
    </source>
</evidence>
<dbReference type="InterPro" id="IPR014752">
    <property type="entry name" value="Arrestin-like_C"/>
</dbReference>
<gene>
    <name evidence="1" type="ORF">BDP27DRAFT_1223439</name>
</gene>
<protein>
    <recommendedName>
        <fullName evidence="3">Arrestin-like N-terminal domain-containing protein</fullName>
    </recommendedName>
</protein>
<comment type="caution">
    <text evidence="1">The sequence shown here is derived from an EMBL/GenBank/DDBJ whole genome shotgun (WGS) entry which is preliminary data.</text>
</comment>
<dbReference type="Proteomes" id="UP000772434">
    <property type="component" value="Unassembled WGS sequence"/>
</dbReference>
<keyword evidence="2" id="KW-1185">Reference proteome</keyword>
<evidence type="ECO:0000313" key="2">
    <source>
        <dbReference type="Proteomes" id="UP000772434"/>
    </source>
</evidence>
<dbReference type="SUPFAM" id="SSF81296">
    <property type="entry name" value="E set domains"/>
    <property type="match status" value="1"/>
</dbReference>
<name>A0A9P5PTN3_9AGAR</name>
<dbReference type="Gene3D" id="2.60.40.640">
    <property type="match status" value="1"/>
</dbReference>
<accession>A0A9P5PTN3</accession>
<proteinExistence type="predicted"/>
<organism evidence="1 2">
    <name type="scientific">Rhodocollybia butyracea</name>
    <dbReference type="NCBI Taxonomy" id="206335"/>
    <lineage>
        <taxon>Eukaryota</taxon>
        <taxon>Fungi</taxon>
        <taxon>Dikarya</taxon>
        <taxon>Basidiomycota</taxon>
        <taxon>Agaricomycotina</taxon>
        <taxon>Agaricomycetes</taxon>
        <taxon>Agaricomycetidae</taxon>
        <taxon>Agaricales</taxon>
        <taxon>Marasmiineae</taxon>
        <taxon>Omphalotaceae</taxon>
        <taxon>Rhodocollybia</taxon>
    </lineage>
</organism>
<evidence type="ECO:0008006" key="3">
    <source>
        <dbReference type="Google" id="ProtNLM"/>
    </source>
</evidence>
<dbReference type="EMBL" id="JADNRY010000055">
    <property type="protein sequence ID" value="KAF9068962.1"/>
    <property type="molecule type" value="Genomic_DNA"/>
</dbReference>
<dbReference type="AlphaFoldDB" id="A0A9P5PTN3"/>
<dbReference type="OrthoDB" id="2333384at2759"/>